<evidence type="ECO:0000313" key="1">
    <source>
        <dbReference type="EMBL" id="TYL37423.1"/>
    </source>
</evidence>
<comment type="caution">
    <text evidence="1">The sequence shown here is derived from an EMBL/GenBank/DDBJ whole genome shotgun (WGS) entry which is preliminary data.</text>
</comment>
<dbReference type="EMBL" id="PHNJ01000010">
    <property type="protein sequence ID" value="TYL37423.1"/>
    <property type="molecule type" value="Genomic_DNA"/>
</dbReference>
<keyword evidence="2" id="KW-1185">Reference proteome</keyword>
<name>A0A8J8Q2P6_9EURY</name>
<evidence type="ECO:0000313" key="2">
    <source>
        <dbReference type="Proteomes" id="UP000766904"/>
    </source>
</evidence>
<protein>
    <submittedName>
        <fullName evidence="1">Uncharacterized protein</fullName>
    </submittedName>
</protein>
<proteinExistence type="predicted"/>
<sequence length="135" mass="15197">MNQQSTNKPRTLISQNDRSQEAANYAFPAADFVLVDDSPLHLWVNGIHFVEDPDGAVQEGQHFLVQDPGQGVTISKVEHYDNQNESATVRHLYQWYDGDLESVDDSEVWSTDEIIGEYDRAMGDASKSTFLHQVA</sequence>
<accession>A0A8J8Q2P6</accession>
<organism evidence="1 2">
    <name type="scientific">Natronococcus pandeyae</name>
    <dbReference type="NCBI Taxonomy" id="2055836"/>
    <lineage>
        <taxon>Archaea</taxon>
        <taxon>Methanobacteriati</taxon>
        <taxon>Methanobacteriota</taxon>
        <taxon>Stenosarchaea group</taxon>
        <taxon>Halobacteria</taxon>
        <taxon>Halobacteriales</taxon>
        <taxon>Natrialbaceae</taxon>
        <taxon>Natronococcus</taxon>
    </lineage>
</organism>
<dbReference type="AlphaFoldDB" id="A0A8J8Q2P6"/>
<reference evidence="1" key="1">
    <citation type="submission" date="2017-11" db="EMBL/GenBank/DDBJ databases">
        <authorList>
            <person name="Kajale S.C."/>
            <person name="Sharma A."/>
        </authorList>
    </citation>
    <scope>NUCLEOTIDE SEQUENCE</scope>
    <source>
        <strain evidence="1">LS1_42</strain>
    </source>
</reference>
<gene>
    <name evidence="1" type="ORF">CV102_17595</name>
</gene>
<dbReference type="Proteomes" id="UP000766904">
    <property type="component" value="Unassembled WGS sequence"/>
</dbReference>